<sequence length="68" mass="8268">WHRMVLVDDKREYQNRERDLNDPTHKRVWTVVSGLMAMMVAGQTIWWCLNDISSDRRWLKKWKRGPIG</sequence>
<keyword evidence="1" id="KW-0472">Membrane</keyword>
<reference evidence="2 3" key="1">
    <citation type="submission" date="2024-03" db="EMBL/GenBank/DDBJ databases">
        <authorList>
            <person name="Gkanogiannis A."/>
            <person name="Becerra Lopez-Lavalle L."/>
        </authorList>
    </citation>
    <scope>NUCLEOTIDE SEQUENCE [LARGE SCALE GENOMIC DNA]</scope>
</reference>
<evidence type="ECO:0000256" key="1">
    <source>
        <dbReference type="SAM" id="Phobius"/>
    </source>
</evidence>
<organism evidence="2 3">
    <name type="scientific">Citrullus colocynthis</name>
    <name type="common">colocynth</name>
    <dbReference type="NCBI Taxonomy" id="252529"/>
    <lineage>
        <taxon>Eukaryota</taxon>
        <taxon>Viridiplantae</taxon>
        <taxon>Streptophyta</taxon>
        <taxon>Embryophyta</taxon>
        <taxon>Tracheophyta</taxon>
        <taxon>Spermatophyta</taxon>
        <taxon>Magnoliopsida</taxon>
        <taxon>eudicotyledons</taxon>
        <taxon>Gunneridae</taxon>
        <taxon>Pentapetalae</taxon>
        <taxon>rosids</taxon>
        <taxon>fabids</taxon>
        <taxon>Cucurbitales</taxon>
        <taxon>Cucurbitaceae</taxon>
        <taxon>Benincaseae</taxon>
        <taxon>Citrullus</taxon>
    </lineage>
</organism>
<dbReference type="EMBL" id="OZ021738">
    <property type="protein sequence ID" value="CAK9319468.1"/>
    <property type="molecule type" value="Genomic_DNA"/>
</dbReference>
<keyword evidence="1" id="KW-1133">Transmembrane helix</keyword>
<evidence type="ECO:0000313" key="3">
    <source>
        <dbReference type="Proteomes" id="UP001642487"/>
    </source>
</evidence>
<feature type="transmembrane region" description="Helical" evidence="1">
    <location>
        <begin position="28"/>
        <end position="49"/>
    </location>
</feature>
<feature type="non-terminal residue" evidence="2">
    <location>
        <position position="1"/>
    </location>
</feature>
<protein>
    <submittedName>
        <fullName evidence="2">Uncharacterized protein</fullName>
    </submittedName>
</protein>
<accession>A0ABP0YG41</accession>
<evidence type="ECO:0000313" key="2">
    <source>
        <dbReference type="EMBL" id="CAK9319468.1"/>
    </source>
</evidence>
<proteinExistence type="predicted"/>
<gene>
    <name evidence="2" type="ORF">CITCOLO1_LOCUS11473</name>
</gene>
<dbReference type="Proteomes" id="UP001642487">
    <property type="component" value="Chromosome 4"/>
</dbReference>
<name>A0ABP0YG41_9ROSI</name>
<keyword evidence="1" id="KW-0812">Transmembrane</keyword>
<keyword evidence="3" id="KW-1185">Reference proteome</keyword>